<proteinExistence type="predicted"/>
<dbReference type="Proteomes" id="UP001609175">
    <property type="component" value="Unassembled WGS sequence"/>
</dbReference>
<organism evidence="1 2">
    <name type="scientific">Antrihabitans spumae</name>
    <dbReference type="NCBI Taxonomy" id="3373370"/>
    <lineage>
        <taxon>Bacteria</taxon>
        <taxon>Bacillati</taxon>
        <taxon>Actinomycetota</taxon>
        <taxon>Actinomycetes</taxon>
        <taxon>Mycobacteriales</taxon>
        <taxon>Nocardiaceae</taxon>
        <taxon>Antrihabitans</taxon>
    </lineage>
</organism>
<protein>
    <submittedName>
        <fullName evidence="1">Uncharacterized protein</fullName>
    </submittedName>
</protein>
<sequence>MTGLTEARVREIIREELARTESPVIDIHEVSRRTGHSEQNIRRLRSGTRTHELFSRMWKQGDASCARLVIEAAIVDAWVEAQKSKTRRSA</sequence>
<name>A0ABW7JMM8_9NOCA</name>
<gene>
    <name evidence="1" type="ORF">ACHIPZ_13630</name>
</gene>
<evidence type="ECO:0000313" key="1">
    <source>
        <dbReference type="EMBL" id="MFH5209226.1"/>
    </source>
</evidence>
<comment type="caution">
    <text evidence="1">The sequence shown here is derived from an EMBL/GenBank/DDBJ whole genome shotgun (WGS) entry which is preliminary data.</text>
</comment>
<accession>A0ABW7JMM8</accession>
<evidence type="ECO:0000313" key="2">
    <source>
        <dbReference type="Proteomes" id="UP001609175"/>
    </source>
</evidence>
<reference evidence="1 2" key="1">
    <citation type="submission" date="2024-10" db="EMBL/GenBank/DDBJ databases">
        <authorList>
            <person name="Riesco R."/>
        </authorList>
    </citation>
    <scope>NUCLEOTIDE SEQUENCE [LARGE SCALE GENOMIC DNA]</scope>
    <source>
        <strain evidence="1 2">NCIMB 15449</strain>
    </source>
</reference>
<dbReference type="EMBL" id="JBIMSO010000051">
    <property type="protein sequence ID" value="MFH5209226.1"/>
    <property type="molecule type" value="Genomic_DNA"/>
</dbReference>
<dbReference type="RefSeq" id="WP_395114928.1">
    <property type="nucleotide sequence ID" value="NZ_JBIMSO010000051.1"/>
</dbReference>